<accession>A0A8H6RS42</accession>
<proteinExistence type="inferred from homology"/>
<keyword evidence="4" id="KW-0812">Transmembrane</keyword>
<dbReference type="PANTHER" id="PTHR33365">
    <property type="entry name" value="YALI0B05434P"/>
    <property type="match status" value="1"/>
</dbReference>
<dbReference type="OrthoDB" id="3687641at2759"/>
<dbReference type="PANTHER" id="PTHR33365:SF4">
    <property type="entry name" value="CYCLOCHLOROTINE BIOSYNTHESIS PROTEIN O"/>
    <property type="match status" value="1"/>
</dbReference>
<gene>
    <name evidence="5" type="ORF">HII31_01838</name>
</gene>
<dbReference type="EMBL" id="JABCIY010000022">
    <property type="protein sequence ID" value="KAF7196920.1"/>
    <property type="molecule type" value="Genomic_DNA"/>
</dbReference>
<evidence type="ECO:0000256" key="2">
    <source>
        <dbReference type="ARBA" id="ARBA00035112"/>
    </source>
</evidence>
<keyword evidence="4" id="KW-0472">Membrane</keyword>
<protein>
    <submittedName>
        <fullName evidence="5">Uncharacterized protein</fullName>
    </submittedName>
</protein>
<dbReference type="AlphaFoldDB" id="A0A8H6RS42"/>
<evidence type="ECO:0000256" key="1">
    <source>
        <dbReference type="ARBA" id="ARBA00004685"/>
    </source>
</evidence>
<name>A0A8H6RS42_9PEZI</name>
<dbReference type="GO" id="GO:0043386">
    <property type="term" value="P:mycotoxin biosynthetic process"/>
    <property type="evidence" value="ECO:0007669"/>
    <property type="project" value="InterPro"/>
</dbReference>
<feature type="transmembrane region" description="Helical" evidence="4">
    <location>
        <begin position="53"/>
        <end position="75"/>
    </location>
</feature>
<dbReference type="InterPro" id="IPR021765">
    <property type="entry name" value="UstYa-like"/>
</dbReference>
<evidence type="ECO:0000313" key="5">
    <source>
        <dbReference type="EMBL" id="KAF7196920.1"/>
    </source>
</evidence>
<sequence length="338" mass="38432">MVSDVGTTSTSTSLEKSRDSTCSSAAGDEIEGLLGGGTLKKDGEICRLRQRLLISYVVNAVLVALSTTLSVALYFGECKDPSASHLQMGLSGGSSTNFSQHWVTRQITWDFRMTRWTRDGKLFSNMPKHDQLTENLDNTSIITKSEAQGLQIPTMAIPGTDHYLVELSVFHDLHCVNELRKMLYPERYGLLENFKLPDGSVNRTSFGYKHWDALRQTLVCNADVSPLSFHVNVPFNRGIYPRLATAHSCRDFSLVQEWAKTHHAQGFQGRIYNFTRLQEIIDDTDIDHSTEEDLQDHPDLFPGDEYFHYWREHPYAGDALRPQLYPTKDHKWQTTLWG</sequence>
<dbReference type="Pfam" id="PF11807">
    <property type="entry name" value="UstYa"/>
    <property type="match status" value="1"/>
</dbReference>
<evidence type="ECO:0000256" key="3">
    <source>
        <dbReference type="SAM" id="MobiDB-lite"/>
    </source>
</evidence>
<dbReference type="Proteomes" id="UP000660729">
    <property type="component" value="Unassembled WGS sequence"/>
</dbReference>
<reference evidence="5" key="1">
    <citation type="submission" date="2020-04" db="EMBL/GenBank/DDBJ databases">
        <title>Draft genome resource of the tomato pathogen Pseudocercospora fuligena.</title>
        <authorList>
            <person name="Zaccaron A."/>
        </authorList>
    </citation>
    <scope>NUCLEOTIDE SEQUENCE</scope>
    <source>
        <strain evidence="5">PF001</strain>
    </source>
</reference>
<keyword evidence="6" id="KW-1185">Reference proteome</keyword>
<comment type="similarity">
    <text evidence="2">Belongs to the ustYa family.</text>
</comment>
<comment type="pathway">
    <text evidence="1">Mycotoxin biosynthesis.</text>
</comment>
<organism evidence="5 6">
    <name type="scientific">Pseudocercospora fuligena</name>
    <dbReference type="NCBI Taxonomy" id="685502"/>
    <lineage>
        <taxon>Eukaryota</taxon>
        <taxon>Fungi</taxon>
        <taxon>Dikarya</taxon>
        <taxon>Ascomycota</taxon>
        <taxon>Pezizomycotina</taxon>
        <taxon>Dothideomycetes</taxon>
        <taxon>Dothideomycetidae</taxon>
        <taxon>Mycosphaerellales</taxon>
        <taxon>Mycosphaerellaceae</taxon>
        <taxon>Pseudocercospora</taxon>
    </lineage>
</organism>
<feature type="region of interest" description="Disordered" evidence="3">
    <location>
        <begin position="1"/>
        <end position="23"/>
    </location>
</feature>
<evidence type="ECO:0000313" key="6">
    <source>
        <dbReference type="Proteomes" id="UP000660729"/>
    </source>
</evidence>
<keyword evidence="4" id="KW-1133">Transmembrane helix</keyword>
<comment type="caution">
    <text evidence="5">The sequence shown here is derived from an EMBL/GenBank/DDBJ whole genome shotgun (WGS) entry which is preliminary data.</text>
</comment>
<evidence type="ECO:0000256" key="4">
    <source>
        <dbReference type="SAM" id="Phobius"/>
    </source>
</evidence>